<dbReference type="InterPro" id="IPR036890">
    <property type="entry name" value="HATPase_C_sf"/>
</dbReference>
<dbReference type="Gene3D" id="3.30.565.10">
    <property type="entry name" value="Histidine kinase-like ATPase, C-terminal domain"/>
    <property type="match status" value="1"/>
</dbReference>
<gene>
    <name evidence="17" type="ORF">D5F53_06740</name>
</gene>
<feature type="domain" description="Histidine kinase" evidence="15">
    <location>
        <begin position="146"/>
        <end position="363"/>
    </location>
</feature>
<keyword evidence="5" id="KW-0597">Phosphoprotein</keyword>
<evidence type="ECO:0000313" key="18">
    <source>
        <dbReference type="Proteomes" id="UP000266552"/>
    </source>
</evidence>
<evidence type="ECO:0000256" key="10">
    <source>
        <dbReference type="ARBA" id="ARBA00022840"/>
    </source>
</evidence>
<dbReference type="CDD" id="cd06225">
    <property type="entry name" value="HAMP"/>
    <property type="match status" value="1"/>
</dbReference>
<reference evidence="17 18" key="1">
    <citation type="submission" date="2018-09" db="EMBL/GenBank/DDBJ databases">
        <title>Genome Sequence of Paenibacillus lautus Strain E7593-69, Azo Dye-Degrading Bacteria, Isolated from Commercial Tattoo Inks.</title>
        <authorList>
            <person name="Nho S.W."/>
            <person name="Kim S.-J."/>
            <person name="Kweon O."/>
            <person name="Cerniglia C.E."/>
        </authorList>
    </citation>
    <scope>NUCLEOTIDE SEQUENCE [LARGE SCALE GENOMIC DNA]</scope>
    <source>
        <strain evidence="17 18">E7593-69</strain>
    </source>
</reference>
<dbReference type="Pfam" id="PF00672">
    <property type="entry name" value="HAMP"/>
    <property type="match status" value="1"/>
</dbReference>
<dbReference type="SUPFAM" id="SSF47384">
    <property type="entry name" value="Homodimeric domain of signal transducing histidine kinase"/>
    <property type="match status" value="1"/>
</dbReference>
<keyword evidence="13 14" id="KW-0472">Membrane</keyword>
<dbReference type="KEGG" id="plw:D5F53_06740"/>
<dbReference type="InterPro" id="IPR003660">
    <property type="entry name" value="HAMP_dom"/>
</dbReference>
<dbReference type="Gene3D" id="6.10.340.10">
    <property type="match status" value="1"/>
</dbReference>
<evidence type="ECO:0000256" key="6">
    <source>
        <dbReference type="ARBA" id="ARBA00022679"/>
    </source>
</evidence>
<keyword evidence="9 17" id="KW-0418">Kinase</keyword>
<comment type="catalytic activity">
    <reaction evidence="1">
        <text>ATP + protein L-histidine = ADP + protein N-phospho-L-histidine.</text>
        <dbReference type="EC" id="2.7.13.3"/>
    </reaction>
</comment>
<dbReference type="PROSITE" id="PS50109">
    <property type="entry name" value="HIS_KIN"/>
    <property type="match status" value="1"/>
</dbReference>
<dbReference type="GO" id="GO:0005886">
    <property type="term" value="C:plasma membrane"/>
    <property type="evidence" value="ECO:0007669"/>
    <property type="project" value="UniProtKB-SubCell"/>
</dbReference>
<organism evidence="17 18">
    <name type="scientific">Paenibacillus lautus</name>
    <name type="common">Bacillus lautus</name>
    <dbReference type="NCBI Taxonomy" id="1401"/>
    <lineage>
        <taxon>Bacteria</taxon>
        <taxon>Bacillati</taxon>
        <taxon>Bacillota</taxon>
        <taxon>Bacilli</taxon>
        <taxon>Bacillales</taxon>
        <taxon>Paenibacillaceae</taxon>
        <taxon>Paenibacillus</taxon>
    </lineage>
</organism>
<dbReference type="PRINTS" id="PR00344">
    <property type="entry name" value="BCTRLSENSOR"/>
</dbReference>
<dbReference type="SUPFAM" id="SSF158472">
    <property type="entry name" value="HAMP domain-like"/>
    <property type="match status" value="1"/>
</dbReference>
<evidence type="ECO:0000256" key="3">
    <source>
        <dbReference type="ARBA" id="ARBA00012438"/>
    </source>
</evidence>
<evidence type="ECO:0000256" key="12">
    <source>
        <dbReference type="ARBA" id="ARBA00023012"/>
    </source>
</evidence>
<feature type="transmembrane region" description="Helical" evidence="14">
    <location>
        <begin position="66"/>
        <end position="89"/>
    </location>
</feature>
<evidence type="ECO:0000256" key="9">
    <source>
        <dbReference type="ARBA" id="ARBA00022777"/>
    </source>
</evidence>
<keyword evidence="6" id="KW-0808">Transferase</keyword>
<dbReference type="SMART" id="SM00304">
    <property type="entry name" value="HAMP"/>
    <property type="match status" value="1"/>
</dbReference>
<dbReference type="Pfam" id="PF02518">
    <property type="entry name" value="HATPase_c"/>
    <property type="match status" value="1"/>
</dbReference>
<evidence type="ECO:0000259" key="15">
    <source>
        <dbReference type="PROSITE" id="PS50109"/>
    </source>
</evidence>
<sequence length="368" mass="40100">MTVRGKIFMAMGVLVMVVTAAYIGTTQGFLGSLFARYVPEGSGGGLEGDYLEGLSKYVLGEMKMKALMVTLFVACAVVILGYWLSGLIIHPLHKLIAVMRKVADGDLTTEVPIKRKDEYGQVGEAFNSMTHQLREAMDLRKRLVEDIAHELRTPLSIVQSKLELIQQSPTDVKPEALLSLHDEVLRLVHLVDELHLLNTAEAGELVLHKEKTDLNVLLVNLMELVQPEADACGVTLKGPEYRDSAWARVDPKRLKQVLLNLLTNALRHTPEGGNISVRVDVRDLSGQVAISITDTGTGIPADALPHVFDRFYRVDSGRGRSTGGSGLGLSIAKQIAAAHGGNIQVQSELGKGTEFTVILPWSHDSSKN</sequence>
<dbReference type="SMART" id="SM00387">
    <property type="entry name" value="HATPase_c"/>
    <property type="match status" value="1"/>
</dbReference>
<dbReference type="InterPro" id="IPR005467">
    <property type="entry name" value="His_kinase_dom"/>
</dbReference>
<dbReference type="InterPro" id="IPR004358">
    <property type="entry name" value="Sig_transdc_His_kin-like_C"/>
</dbReference>
<dbReference type="EMBL" id="CP032412">
    <property type="protein sequence ID" value="AYB42997.1"/>
    <property type="molecule type" value="Genomic_DNA"/>
</dbReference>
<keyword evidence="7 14" id="KW-0812">Transmembrane</keyword>
<dbReference type="Proteomes" id="UP000266552">
    <property type="component" value="Chromosome"/>
</dbReference>
<evidence type="ECO:0000256" key="7">
    <source>
        <dbReference type="ARBA" id="ARBA00022692"/>
    </source>
</evidence>
<dbReference type="Gene3D" id="1.10.287.130">
    <property type="match status" value="1"/>
</dbReference>
<dbReference type="PANTHER" id="PTHR45436">
    <property type="entry name" value="SENSOR HISTIDINE KINASE YKOH"/>
    <property type="match status" value="1"/>
</dbReference>
<keyword evidence="10" id="KW-0067">ATP-binding</keyword>
<keyword evidence="12" id="KW-0902">Two-component regulatory system</keyword>
<evidence type="ECO:0000313" key="17">
    <source>
        <dbReference type="EMBL" id="AYB42997.1"/>
    </source>
</evidence>
<dbReference type="PANTHER" id="PTHR45436:SF5">
    <property type="entry name" value="SENSOR HISTIDINE KINASE TRCS"/>
    <property type="match status" value="1"/>
</dbReference>
<dbReference type="InterPro" id="IPR036097">
    <property type="entry name" value="HisK_dim/P_sf"/>
</dbReference>
<dbReference type="GO" id="GO:0005524">
    <property type="term" value="F:ATP binding"/>
    <property type="evidence" value="ECO:0007669"/>
    <property type="project" value="UniProtKB-KW"/>
</dbReference>
<feature type="transmembrane region" description="Helical" evidence="14">
    <location>
        <begin position="7"/>
        <end position="24"/>
    </location>
</feature>
<proteinExistence type="predicted"/>
<keyword evidence="11 14" id="KW-1133">Transmembrane helix</keyword>
<dbReference type="CDD" id="cd00075">
    <property type="entry name" value="HATPase"/>
    <property type="match status" value="1"/>
</dbReference>
<evidence type="ECO:0000256" key="8">
    <source>
        <dbReference type="ARBA" id="ARBA00022741"/>
    </source>
</evidence>
<dbReference type="EC" id="2.7.13.3" evidence="3"/>
<evidence type="ECO:0000256" key="2">
    <source>
        <dbReference type="ARBA" id="ARBA00004651"/>
    </source>
</evidence>
<dbReference type="InterPro" id="IPR003661">
    <property type="entry name" value="HisK_dim/P_dom"/>
</dbReference>
<dbReference type="InterPro" id="IPR003594">
    <property type="entry name" value="HATPase_dom"/>
</dbReference>
<evidence type="ECO:0000256" key="14">
    <source>
        <dbReference type="SAM" id="Phobius"/>
    </source>
</evidence>
<keyword evidence="8" id="KW-0547">Nucleotide-binding</keyword>
<dbReference type="GO" id="GO:0000155">
    <property type="term" value="F:phosphorelay sensor kinase activity"/>
    <property type="evidence" value="ECO:0007669"/>
    <property type="project" value="InterPro"/>
</dbReference>
<dbReference type="CDD" id="cd00082">
    <property type="entry name" value="HisKA"/>
    <property type="match status" value="1"/>
</dbReference>
<dbReference type="RefSeq" id="WP_119847050.1">
    <property type="nucleotide sequence ID" value="NZ_CP032412.1"/>
</dbReference>
<evidence type="ECO:0000256" key="4">
    <source>
        <dbReference type="ARBA" id="ARBA00022475"/>
    </source>
</evidence>
<dbReference type="SMART" id="SM00388">
    <property type="entry name" value="HisKA"/>
    <property type="match status" value="1"/>
</dbReference>
<evidence type="ECO:0000259" key="16">
    <source>
        <dbReference type="PROSITE" id="PS50885"/>
    </source>
</evidence>
<evidence type="ECO:0000256" key="1">
    <source>
        <dbReference type="ARBA" id="ARBA00000085"/>
    </source>
</evidence>
<keyword evidence="18" id="KW-1185">Reference proteome</keyword>
<dbReference type="InterPro" id="IPR050428">
    <property type="entry name" value="TCS_sensor_his_kinase"/>
</dbReference>
<accession>A0A385TKM4</accession>
<comment type="subcellular location">
    <subcellularLocation>
        <location evidence="2">Cell membrane</location>
        <topology evidence="2">Multi-pass membrane protein</topology>
    </subcellularLocation>
</comment>
<dbReference type="AlphaFoldDB" id="A0A385TKM4"/>
<evidence type="ECO:0000256" key="11">
    <source>
        <dbReference type="ARBA" id="ARBA00022989"/>
    </source>
</evidence>
<dbReference type="SUPFAM" id="SSF55874">
    <property type="entry name" value="ATPase domain of HSP90 chaperone/DNA topoisomerase II/histidine kinase"/>
    <property type="match status" value="1"/>
</dbReference>
<name>A0A385TKM4_PAELA</name>
<protein>
    <recommendedName>
        <fullName evidence="3">histidine kinase</fullName>
        <ecNumber evidence="3">2.7.13.3</ecNumber>
    </recommendedName>
</protein>
<dbReference type="Pfam" id="PF00512">
    <property type="entry name" value="HisKA"/>
    <property type="match status" value="1"/>
</dbReference>
<dbReference type="FunFam" id="3.30.565.10:FF:000006">
    <property type="entry name" value="Sensor histidine kinase WalK"/>
    <property type="match status" value="1"/>
</dbReference>
<dbReference type="PROSITE" id="PS50885">
    <property type="entry name" value="HAMP"/>
    <property type="match status" value="1"/>
</dbReference>
<feature type="domain" description="HAMP" evidence="16">
    <location>
        <begin position="86"/>
        <end position="138"/>
    </location>
</feature>
<evidence type="ECO:0000256" key="5">
    <source>
        <dbReference type="ARBA" id="ARBA00022553"/>
    </source>
</evidence>
<evidence type="ECO:0000256" key="13">
    <source>
        <dbReference type="ARBA" id="ARBA00023136"/>
    </source>
</evidence>
<keyword evidence="4" id="KW-1003">Cell membrane</keyword>